<dbReference type="InterPro" id="IPR051472">
    <property type="entry name" value="T3SS_Stator/FliH"/>
</dbReference>
<comment type="function">
    <text evidence="1">Needed for flagellar regrowth and assembly.</text>
</comment>
<dbReference type="GO" id="GO:0015031">
    <property type="term" value="P:protein transport"/>
    <property type="evidence" value="ECO:0007669"/>
    <property type="project" value="UniProtKB-KW"/>
</dbReference>
<evidence type="ECO:0000256" key="2">
    <source>
        <dbReference type="ARBA" id="ARBA00006602"/>
    </source>
</evidence>
<protein>
    <recommendedName>
        <fullName evidence="7">Flagellar assembly protein FliH</fullName>
    </recommendedName>
</protein>
<accession>A0A931HU67</accession>
<feature type="coiled-coil region" evidence="8">
    <location>
        <begin position="18"/>
        <end position="130"/>
    </location>
</feature>
<evidence type="ECO:0000259" key="9">
    <source>
        <dbReference type="Pfam" id="PF02108"/>
    </source>
</evidence>
<keyword evidence="3" id="KW-0813">Transport</keyword>
<keyword evidence="10" id="KW-0966">Cell projection</keyword>
<evidence type="ECO:0000256" key="7">
    <source>
        <dbReference type="NCBIfam" id="TIGR03825"/>
    </source>
</evidence>
<evidence type="ECO:0000256" key="1">
    <source>
        <dbReference type="ARBA" id="ARBA00003041"/>
    </source>
</evidence>
<evidence type="ECO:0000313" key="10">
    <source>
        <dbReference type="EMBL" id="MBH0229271.1"/>
    </source>
</evidence>
<proteinExistence type="inferred from homology"/>
<reference evidence="10 11" key="1">
    <citation type="journal article" date="2005" name="Int. J. Syst. Evol. Microbiol.">
        <title>Halobacillus yeomjeoni sp. nov., isolated from a marine solar saltern in Korea.</title>
        <authorList>
            <person name="Yoon J.H."/>
            <person name="Kang S.J."/>
            <person name="Lee C.H."/>
            <person name="Oh H.W."/>
            <person name="Oh T.K."/>
        </authorList>
    </citation>
    <scope>NUCLEOTIDE SEQUENCE [LARGE SCALE GENOMIC DNA]</scope>
    <source>
        <strain evidence="10 11">KCTC 3957</strain>
    </source>
</reference>
<organism evidence="10 11">
    <name type="scientific">Halobacillus yeomjeoni</name>
    <dbReference type="NCBI Taxonomy" id="311194"/>
    <lineage>
        <taxon>Bacteria</taxon>
        <taxon>Bacillati</taxon>
        <taxon>Bacillota</taxon>
        <taxon>Bacilli</taxon>
        <taxon>Bacillales</taxon>
        <taxon>Bacillaceae</taxon>
        <taxon>Halobacillus</taxon>
    </lineage>
</organism>
<dbReference type="AlphaFoldDB" id="A0A931HU67"/>
<evidence type="ECO:0000313" key="11">
    <source>
        <dbReference type="Proteomes" id="UP000614490"/>
    </source>
</evidence>
<evidence type="ECO:0000256" key="6">
    <source>
        <dbReference type="ARBA" id="ARBA00023225"/>
    </source>
</evidence>
<evidence type="ECO:0000256" key="3">
    <source>
        <dbReference type="ARBA" id="ARBA00022448"/>
    </source>
</evidence>
<evidence type="ECO:0000256" key="4">
    <source>
        <dbReference type="ARBA" id="ARBA00022795"/>
    </source>
</evidence>
<gene>
    <name evidence="10" type="primary">fliH</name>
    <name evidence="10" type="ORF">H0267_03500</name>
</gene>
<keyword evidence="10" id="KW-0969">Cilium</keyword>
<keyword evidence="4" id="KW-1005">Bacterial flagellum biogenesis</keyword>
<evidence type="ECO:0000256" key="8">
    <source>
        <dbReference type="SAM" id="Coils"/>
    </source>
</evidence>
<keyword evidence="5" id="KW-0653">Protein transport</keyword>
<dbReference type="InterPro" id="IPR022524">
    <property type="entry name" value="FliH_Bacilli"/>
</dbReference>
<sequence length="252" mass="28826">MSNQHSSSRVIKIKPIHLNNVQEDQTSLKDEIVQQKQEAQEKMDQADGELEQAREAAEKMLAEAEDQIKNARQNWEEERQNLVKEAKEEGYEAGLQQGKDQGYEEYLEKLSQANDIIEQAKEEHRSIVNASQESIAEIALRCAEKILAMQIQEDPQSFFSLVKKATKEVQDQPEVTIYVHPDQFETVNIQREELKMVTDTKTDVSILVKDDLRPMSCIIESPFGRVDAGIDSQLNELRQKIFEMIDEAVGHG</sequence>
<name>A0A931HU67_9BACI</name>
<dbReference type="Pfam" id="PF02108">
    <property type="entry name" value="FliH"/>
    <property type="match status" value="1"/>
</dbReference>
<evidence type="ECO:0000256" key="5">
    <source>
        <dbReference type="ARBA" id="ARBA00022927"/>
    </source>
</evidence>
<keyword evidence="6" id="KW-1006">Bacterial flagellum protein export</keyword>
<keyword evidence="10" id="KW-0282">Flagellum</keyword>
<keyword evidence="11" id="KW-1185">Reference proteome</keyword>
<dbReference type="NCBIfam" id="TIGR03825">
    <property type="entry name" value="FliH_bacil"/>
    <property type="match status" value="1"/>
</dbReference>
<feature type="domain" description="Flagellar assembly protein FliH/Type III secretion system HrpE" evidence="9">
    <location>
        <begin position="109"/>
        <end position="237"/>
    </location>
</feature>
<dbReference type="GO" id="GO:0005829">
    <property type="term" value="C:cytosol"/>
    <property type="evidence" value="ECO:0007669"/>
    <property type="project" value="TreeGrafter"/>
</dbReference>
<dbReference type="PANTHER" id="PTHR34982">
    <property type="entry name" value="YOP PROTEINS TRANSLOCATION PROTEIN L"/>
    <property type="match status" value="1"/>
</dbReference>
<dbReference type="RefSeq" id="WP_197315893.1">
    <property type="nucleotide sequence ID" value="NZ_JADZSC010000001.1"/>
</dbReference>
<comment type="similarity">
    <text evidence="2">Belongs to the FliH family.</text>
</comment>
<dbReference type="GO" id="GO:0044781">
    <property type="term" value="P:bacterial-type flagellum organization"/>
    <property type="evidence" value="ECO:0007669"/>
    <property type="project" value="UniProtKB-KW"/>
</dbReference>
<dbReference type="EMBL" id="JADZSC010000001">
    <property type="protein sequence ID" value="MBH0229271.1"/>
    <property type="molecule type" value="Genomic_DNA"/>
</dbReference>
<dbReference type="Proteomes" id="UP000614490">
    <property type="component" value="Unassembled WGS sequence"/>
</dbReference>
<dbReference type="PANTHER" id="PTHR34982:SF1">
    <property type="entry name" value="FLAGELLAR ASSEMBLY PROTEIN FLIH"/>
    <property type="match status" value="1"/>
</dbReference>
<comment type="caution">
    <text evidence="10">The sequence shown here is derived from an EMBL/GenBank/DDBJ whole genome shotgun (WGS) entry which is preliminary data.</text>
</comment>
<dbReference type="InterPro" id="IPR018035">
    <property type="entry name" value="Flagellar_FliH/T3SS_HrpE"/>
</dbReference>
<keyword evidence="8" id="KW-0175">Coiled coil</keyword>